<sequence length="131" mass="15214">MNVTYQKWMFKDPRQEDLKTLTNEELVKLRAYIINKQNKHAAHLVRLLRMCVEFLSTGQLNVFREDASELKDIKQGKWSLEKIKKEAEDLFALSREALVKSPLPPHPDKAKAESLLLKIIKAELELTGENQ</sequence>
<evidence type="ECO:0000313" key="1">
    <source>
        <dbReference type="EMBL" id="QJA68732.1"/>
    </source>
</evidence>
<proteinExistence type="predicted"/>
<reference evidence="1" key="1">
    <citation type="submission" date="2020-03" db="EMBL/GenBank/DDBJ databases">
        <title>The deep terrestrial virosphere.</title>
        <authorList>
            <person name="Holmfeldt K."/>
            <person name="Nilsson E."/>
            <person name="Simone D."/>
            <person name="Lopez-Fernandez M."/>
            <person name="Wu X."/>
            <person name="de Brujin I."/>
            <person name="Lundin D."/>
            <person name="Andersson A."/>
            <person name="Bertilsson S."/>
            <person name="Dopson M."/>
        </authorList>
    </citation>
    <scope>NUCLEOTIDE SEQUENCE</scope>
    <source>
        <strain evidence="1">MM415A05829</strain>
    </source>
</reference>
<name>A0A6M3JI21_9ZZZZ</name>
<accession>A0A6M3JI21</accession>
<gene>
    <name evidence="1" type="ORF">MM415A05829_0005</name>
</gene>
<dbReference type="EMBL" id="MT141644">
    <property type="protein sequence ID" value="QJA68732.1"/>
    <property type="molecule type" value="Genomic_DNA"/>
</dbReference>
<protein>
    <submittedName>
        <fullName evidence="1">Uncharacterized protein</fullName>
    </submittedName>
</protein>
<organism evidence="1">
    <name type="scientific">viral metagenome</name>
    <dbReference type="NCBI Taxonomy" id="1070528"/>
    <lineage>
        <taxon>unclassified sequences</taxon>
        <taxon>metagenomes</taxon>
        <taxon>organismal metagenomes</taxon>
    </lineage>
</organism>
<dbReference type="AlphaFoldDB" id="A0A6M3JI21"/>